<evidence type="ECO:0000313" key="6">
    <source>
        <dbReference type="EMBL" id="SFD86196.1"/>
    </source>
</evidence>
<dbReference type="GO" id="GO:0008234">
    <property type="term" value="F:cysteine-type peptidase activity"/>
    <property type="evidence" value="ECO:0007669"/>
    <property type="project" value="UniProtKB-KW"/>
</dbReference>
<reference evidence="6 7" key="1">
    <citation type="submission" date="2016-10" db="EMBL/GenBank/DDBJ databases">
        <authorList>
            <person name="de Groot N.N."/>
        </authorList>
    </citation>
    <scope>NUCLEOTIDE SEQUENCE [LARGE SCALE GENOMIC DNA]</scope>
    <source>
        <strain evidence="6 7">DSM 11443</strain>
    </source>
</reference>
<dbReference type="InterPro" id="IPR000064">
    <property type="entry name" value="NLP_P60_dom"/>
</dbReference>
<dbReference type="Proteomes" id="UP000198977">
    <property type="component" value="Unassembled WGS sequence"/>
</dbReference>
<dbReference type="InterPro" id="IPR038765">
    <property type="entry name" value="Papain-like_cys_pep_sf"/>
</dbReference>
<dbReference type="PROSITE" id="PS51935">
    <property type="entry name" value="NLPC_P60"/>
    <property type="match status" value="1"/>
</dbReference>
<keyword evidence="7" id="KW-1185">Reference proteome</keyword>
<dbReference type="PANTHER" id="PTHR47359">
    <property type="entry name" value="PEPTIDOGLYCAN DL-ENDOPEPTIDASE CWLO"/>
    <property type="match status" value="1"/>
</dbReference>
<feature type="domain" description="NlpC/P60" evidence="5">
    <location>
        <begin position="137"/>
        <end position="257"/>
    </location>
</feature>
<accession>A0A1I1VT31</accession>
<proteinExistence type="inferred from homology"/>
<dbReference type="Gene3D" id="2.30.30.40">
    <property type="entry name" value="SH3 Domains"/>
    <property type="match status" value="1"/>
</dbReference>
<dbReference type="AlphaFoldDB" id="A0A1I1VT31"/>
<evidence type="ECO:0000256" key="2">
    <source>
        <dbReference type="ARBA" id="ARBA00022670"/>
    </source>
</evidence>
<keyword evidence="2" id="KW-0645">Protease</keyword>
<keyword evidence="4" id="KW-0788">Thiol protease</keyword>
<sequence>MTDRRLTPDPALITEKTTAQIATPVCDLRRSPAGPRDRQLLFGEIVTVLNTTDGWTYVQADKDGYCGFVQTTAISAADAATHRVSAPATHVYAEPNIKSPDQTSLSFGSLLCVTATTGNFAETSAGFVPLTHLAPQGTYASDPAAVAALFLGTPYLWGGNSRWGIDCSGLVQAALLACGIPCPADSDIQSAICNPAVGPYQRNDLIFWKGHVAIVSDPDTILHANGHSMSVAYEPLTAAINRIAAQGEGSVTAHRRF</sequence>
<evidence type="ECO:0000256" key="1">
    <source>
        <dbReference type="ARBA" id="ARBA00007074"/>
    </source>
</evidence>
<name>A0A1I1VT31_9RHOB</name>
<organism evidence="6 7">
    <name type="scientific">Sulfitobacter brevis</name>
    <dbReference type="NCBI Taxonomy" id="74348"/>
    <lineage>
        <taxon>Bacteria</taxon>
        <taxon>Pseudomonadati</taxon>
        <taxon>Pseudomonadota</taxon>
        <taxon>Alphaproteobacteria</taxon>
        <taxon>Rhodobacterales</taxon>
        <taxon>Roseobacteraceae</taxon>
        <taxon>Sulfitobacter</taxon>
    </lineage>
</organism>
<comment type="similarity">
    <text evidence="1">Belongs to the peptidase C40 family.</text>
</comment>
<protein>
    <submittedName>
        <fullName evidence="6">NlpC/P60 family protein</fullName>
    </submittedName>
</protein>
<evidence type="ECO:0000256" key="3">
    <source>
        <dbReference type="ARBA" id="ARBA00022801"/>
    </source>
</evidence>
<dbReference type="OrthoDB" id="9813368at2"/>
<dbReference type="Gene3D" id="3.90.1720.10">
    <property type="entry name" value="endopeptidase domain like (from Nostoc punctiforme)"/>
    <property type="match status" value="1"/>
</dbReference>
<dbReference type="InterPro" id="IPR041382">
    <property type="entry name" value="SH3_16"/>
</dbReference>
<keyword evidence="3" id="KW-0378">Hydrolase</keyword>
<gene>
    <name evidence="6" type="ORF">SAMN04488523_103130</name>
</gene>
<dbReference type="PANTHER" id="PTHR47359:SF3">
    <property type="entry name" value="NLP_P60 DOMAIN-CONTAINING PROTEIN-RELATED"/>
    <property type="match status" value="1"/>
</dbReference>
<dbReference type="EMBL" id="FOMW01000003">
    <property type="protein sequence ID" value="SFD86196.1"/>
    <property type="molecule type" value="Genomic_DNA"/>
</dbReference>
<dbReference type="Pfam" id="PF00877">
    <property type="entry name" value="NLPC_P60"/>
    <property type="match status" value="1"/>
</dbReference>
<dbReference type="Pfam" id="PF18348">
    <property type="entry name" value="SH3_16"/>
    <property type="match status" value="1"/>
</dbReference>
<dbReference type="STRING" id="74348.SAMN04488523_103130"/>
<dbReference type="InterPro" id="IPR051794">
    <property type="entry name" value="PG_Endopeptidase_C40"/>
</dbReference>
<dbReference type="SUPFAM" id="SSF54001">
    <property type="entry name" value="Cysteine proteinases"/>
    <property type="match status" value="1"/>
</dbReference>
<evidence type="ECO:0000313" key="7">
    <source>
        <dbReference type="Proteomes" id="UP000198977"/>
    </source>
</evidence>
<evidence type="ECO:0000256" key="4">
    <source>
        <dbReference type="ARBA" id="ARBA00022807"/>
    </source>
</evidence>
<evidence type="ECO:0000259" key="5">
    <source>
        <dbReference type="PROSITE" id="PS51935"/>
    </source>
</evidence>
<dbReference type="GO" id="GO:0006508">
    <property type="term" value="P:proteolysis"/>
    <property type="evidence" value="ECO:0007669"/>
    <property type="project" value="UniProtKB-KW"/>
</dbReference>
<dbReference type="RefSeq" id="WP_093922756.1">
    <property type="nucleotide sequence ID" value="NZ_FOMW01000003.1"/>
</dbReference>